<protein>
    <recommendedName>
        <fullName evidence="3">DUF669 domain-containing protein</fullName>
    </recommendedName>
</protein>
<evidence type="ECO:0000313" key="2">
    <source>
        <dbReference type="EMBL" id="CAB4131942.1"/>
    </source>
</evidence>
<name>A0A6J5LEB7_9CAUD</name>
<gene>
    <name evidence="2" type="ORF">UFOVP137_44</name>
</gene>
<reference evidence="2" key="1">
    <citation type="submission" date="2020-04" db="EMBL/GenBank/DDBJ databases">
        <authorList>
            <person name="Chiriac C."/>
            <person name="Salcher M."/>
            <person name="Ghai R."/>
            <person name="Kavagutti S V."/>
        </authorList>
    </citation>
    <scope>NUCLEOTIDE SEQUENCE</scope>
</reference>
<sequence length="165" mass="17831">MASINFDANTVDPTDSFDVLPKGKYLCMAVDSKIKPTKAGTGDYLEITFEVIDGQGKGRKIWERLNIRNANKKAEEISQRKLSSLCRAVGVLNLQDTDQLHNIPVLLEIDVEQREGYDPQNAVKTYVASGSTAPVASSPALRAAATPASAPVASNTPVWKKKTTA</sequence>
<dbReference type="Pfam" id="PF05037">
    <property type="entry name" value="DUF669"/>
    <property type="match status" value="1"/>
</dbReference>
<feature type="region of interest" description="Disordered" evidence="1">
    <location>
        <begin position="146"/>
        <end position="165"/>
    </location>
</feature>
<accession>A0A6J5LEB7</accession>
<evidence type="ECO:0000256" key="1">
    <source>
        <dbReference type="SAM" id="MobiDB-lite"/>
    </source>
</evidence>
<dbReference type="EMBL" id="LR796255">
    <property type="protein sequence ID" value="CAB4131942.1"/>
    <property type="molecule type" value="Genomic_DNA"/>
</dbReference>
<evidence type="ECO:0008006" key="3">
    <source>
        <dbReference type="Google" id="ProtNLM"/>
    </source>
</evidence>
<organism evidence="2">
    <name type="scientific">uncultured Caudovirales phage</name>
    <dbReference type="NCBI Taxonomy" id="2100421"/>
    <lineage>
        <taxon>Viruses</taxon>
        <taxon>Duplodnaviria</taxon>
        <taxon>Heunggongvirae</taxon>
        <taxon>Uroviricota</taxon>
        <taxon>Caudoviricetes</taxon>
        <taxon>Peduoviridae</taxon>
        <taxon>Maltschvirus</taxon>
        <taxon>Maltschvirus maltsch</taxon>
    </lineage>
</organism>
<proteinExistence type="predicted"/>
<dbReference type="InterPro" id="IPR007731">
    <property type="entry name" value="DUF669"/>
</dbReference>